<organism evidence="1">
    <name type="scientific">marine sediment metagenome</name>
    <dbReference type="NCBI Taxonomy" id="412755"/>
    <lineage>
        <taxon>unclassified sequences</taxon>
        <taxon>metagenomes</taxon>
        <taxon>ecological metagenomes</taxon>
    </lineage>
</organism>
<dbReference type="AlphaFoldDB" id="X0VDX0"/>
<reference evidence="1" key="1">
    <citation type="journal article" date="2014" name="Front. Microbiol.">
        <title>High frequency of phylogenetically diverse reductive dehalogenase-homologous genes in deep subseafloor sedimentary metagenomes.</title>
        <authorList>
            <person name="Kawai M."/>
            <person name="Futagami T."/>
            <person name="Toyoda A."/>
            <person name="Takaki Y."/>
            <person name="Nishi S."/>
            <person name="Hori S."/>
            <person name="Arai W."/>
            <person name="Tsubouchi T."/>
            <person name="Morono Y."/>
            <person name="Uchiyama I."/>
            <person name="Ito T."/>
            <person name="Fujiyama A."/>
            <person name="Inagaki F."/>
            <person name="Takami H."/>
        </authorList>
    </citation>
    <scope>NUCLEOTIDE SEQUENCE</scope>
    <source>
        <strain evidence="1">Expedition CK06-06</strain>
    </source>
</reference>
<name>X0VDX0_9ZZZZ</name>
<accession>X0VDX0</accession>
<protein>
    <submittedName>
        <fullName evidence="1">Uncharacterized protein</fullName>
    </submittedName>
</protein>
<feature type="non-terminal residue" evidence="1">
    <location>
        <position position="261"/>
    </location>
</feature>
<dbReference type="Gene3D" id="2.60.120.560">
    <property type="entry name" value="Exo-inulinase, domain 1"/>
    <property type="match status" value="1"/>
</dbReference>
<feature type="non-terminal residue" evidence="1">
    <location>
        <position position="1"/>
    </location>
</feature>
<dbReference type="EMBL" id="BARS01032595">
    <property type="protein sequence ID" value="GAG16369.1"/>
    <property type="molecule type" value="Genomic_DNA"/>
</dbReference>
<sequence>TPKLYRGQTVTLEGRAKESRGSASIRLFARCFTSEEGSNVSNGTKLVCGEAVKLDEGESFALTLPVPGERGFPVKDVGVEITGGPDAAGSVLIDAVRYHGEPDLHIPDELPRHKDKGGDVLGWVADADLVMAKFPQDSQPMTYFGKNEGRGVLITGTDDWTDYTISSRFAIALADSGGLIARYQGLQRFIALVKTADSLKLVLNYYGETVLGEKPCQWEVGELHDLALTVTGATIVAHLDGQNVLRADDDTLLCGGAGYVV</sequence>
<evidence type="ECO:0000313" key="1">
    <source>
        <dbReference type="EMBL" id="GAG16369.1"/>
    </source>
</evidence>
<proteinExistence type="predicted"/>
<comment type="caution">
    <text evidence="1">The sequence shown here is derived from an EMBL/GenBank/DDBJ whole genome shotgun (WGS) entry which is preliminary data.</text>
</comment>
<gene>
    <name evidence="1" type="ORF">S01H1_50579</name>
</gene>